<proteinExistence type="inferred from homology"/>
<protein>
    <recommendedName>
        <fullName evidence="11">SOSS complex subunit A homolog</fullName>
    </recommendedName>
</protein>
<name>A0ABN8LQ18_9CNID</name>
<evidence type="ECO:0000313" key="10">
    <source>
        <dbReference type="Proteomes" id="UP001159427"/>
    </source>
</evidence>
<gene>
    <name evidence="9" type="ORF">PEVE_00002298</name>
</gene>
<dbReference type="InterPro" id="IPR045334">
    <property type="entry name" value="INTS3"/>
</dbReference>
<comment type="caution">
    <text evidence="9">The sequence shown here is derived from an EMBL/GenBank/DDBJ whole genome shotgun (WGS) entry which is preliminary data.</text>
</comment>
<feature type="domain" description="Integrator complex subunit 3 N-terminal" evidence="7">
    <location>
        <begin position="61"/>
        <end position="466"/>
    </location>
</feature>
<dbReference type="PANTHER" id="PTHR13587">
    <property type="entry name" value="INTEGRATOR COMPLEX SUBUNIT 3"/>
    <property type="match status" value="1"/>
</dbReference>
<evidence type="ECO:0000256" key="3">
    <source>
        <dbReference type="ARBA" id="ARBA00006130"/>
    </source>
</evidence>
<evidence type="ECO:0000259" key="8">
    <source>
        <dbReference type="Pfam" id="PF24566"/>
    </source>
</evidence>
<evidence type="ECO:0000256" key="6">
    <source>
        <dbReference type="SAM" id="MobiDB-lite"/>
    </source>
</evidence>
<reference evidence="9 10" key="1">
    <citation type="submission" date="2022-05" db="EMBL/GenBank/DDBJ databases">
        <authorList>
            <consortium name="Genoscope - CEA"/>
            <person name="William W."/>
        </authorList>
    </citation>
    <scope>NUCLEOTIDE SEQUENCE [LARGE SCALE GENOMIC DNA]</scope>
</reference>
<comment type="similarity">
    <text evidence="3">Belongs to the Integrator subunit 3 family.</text>
</comment>
<evidence type="ECO:0000313" key="9">
    <source>
        <dbReference type="EMBL" id="CAH3019334.1"/>
    </source>
</evidence>
<dbReference type="PANTHER" id="PTHR13587:SF7">
    <property type="entry name" value="INTEGRATOR COMPLEX SUBUNIT 3"/>
    <property type="match status" value="1"/>
</dbReference>
<dbReference type="Proteomes" id="UP001159427">
    <property type="component" value="Unassembled WGS sequence"/>
</dbReference>
<feature type="region of interest" description="Disordered" evidence="6">
    <location>
        <begin position="510"/>
        <end position="591"/>
    </location>
</feature>
<dbReference type="InterPro" id="IPR019333">
    <property type="entry name" value="INTS3_N"/>
</dbReference>
<evidence type="ECO:0000256" key="2">
    <source>
        <dbReference type="ARBA" id="ARBA00004496"/>
    </source>
</evidence>
<dbReference type="Pfam" id="PF10189">
    <property type="entry name" value="Ints3_N"/>
    <property type="match status" value="1"/>
</dbReference>
<keyword evidence="10" id="KW-1185">Reference proteome</keyword>
<feature type="domain" description="Ints3-like C-terminal" evidence="8">
    <location>
        <begin position="609"/>
        <end position="999"/>
    </location>
</feature>
<dbReference type="SUPFAM" id="SSF48371">
    <property type="entry name" value="ARM repeat"/>
    <property type="match status" value="1"/>
</dbReference>
<dbReference type="EMBL" id="CALNXI010000113">
    <property type="protein sequence ID" value="CAH3019334.1"/>
    <property type="molecule type" value="Genomic_DNA"/>
</dbReference>
<feature type="region of interest" description="Disordered" evidence="6">
    <location>
        <begin position="1008"/>
        <end position="1056"/>
    </location>
</feature>
<feature type="compositionally biased region" description="Low complexity" evidence="6">
    <location>
        <begin position="1012"/>
        <end position="1025"/>
    </location>
</feature>
<keyword evidence="5" id="KW-0539">Nucleus</keyword>
<sequence length="1056" mass="119121">MEGTSNKSHKSRLFTSNVLLQKDELEERLEKCHGILSSVISNLSENEAHDALNQMVCKGPQQHEEASLGLLYIILVDPPAAPKAFRDLTYITRDGLSLIITRLIGIVTDKLSKLLDTVRTQVLWLSGELVKSSSPGVEGLCQALLRQISGGDNSPSNVWLAENVLGLLNSNRTWLEKNPILLATAVYTYLRLLEDHEAAPFKNLRQMEIEFCSSLLREKFADCIPIGRDLVRLLQNVSRIPEFTALWKDILHKPQSLCPQFTGISQLLYTRTSRRFLACRLHPEMENKILFLTSKVRFGQQKRYQDWFQKQYLSSPESQTLRADLIRYIVGVVHPSNEVLCSDIIPRWAIIGWLLTSCQTVVSTANAKLALFYDWLFYQPDKDNIMNIEPAILLMHHSIRSHPTITSTLLDFLCRIIPNYSTLPDVQARQGVIKAFRHILSKKVVMSLSPLLDNSKMERDLRIVVRTTLAEFCDSGSKLEESSTSAFSKVEGSSASNDILGSLGSRMIGAADSNGGNSSSTKDSELVDSGMDDELEQPDDEAVFSDPEEDDDGDVAPGKPNGAGGREKDYEFKPIEKEGVDENEERDSSEDITELEELENLGDELKELLIKFSQESDVGVRCSLMENILKSITSLDEFEDDTAKSLAVCLNFCMVDDLMAPCIMKDRNVEDCLDGPLYVLCQNICILPTHDVGRERYLTLLGALHGVDNKIGYRFLFFLKASVLDDERLTMYEDFASTFRGEKTIQACLCEDLKVCQDYDIKAFRYIISSIYKKFPEHVVGNSEVLHMLVGIMEPRQLNQLMSEITLGELTIFGEDSKLDSLLESTLEWESFEQQCVWHLIQAEDVLLESFVNILPSLKQDQHAEALSNLLILMKSVSPSTDLVIPVLSMECSDKRPGNQFSVSLLRYWAQEYSRELAQLIGQQLCKQASAGKKRKNAKSQPGTNLELVLHHLDWLHKICQEQEDMSFFKHEGLRSALDQVKLTASEARKNKFKLLFSLCDDKDSRKRTTRASIMAANRAASSSSESEEEEEPAVKPRNAKRRRKTNTTVDSDSDE</sequence>
<dbReference type="InterPro" id="IPR016024">
    <property type="entry name" value="ARM-type_fold"/>
</dbReference>
<organism evidence="9 10">
    <name type="scientific">Porites evermanni</name>
    <dbReference type="NCBI Taxonomy" id="104178"/>
    <lineage>
        <taxon>Eukaryota</taxon>
        <taxon>Metazoa</taxon>
        <taxon>Cnidaria</taxon>
        <taxon>Anthozoa</taxon>
        <taxon>Hexacorallia</taxon>
        <taxon>Scleractinia</taxon>
        <taxon>Fungiina</taxon>
        <taxon>Poritidae</taxon>
        <taxon>Porites</taxon>
    </lineage>
</organism>
<evidence type="ECO:0000256" key="1">
    <source>
        <dbReference type="ARBA" id="ARBA00004123"/>
    </source>
</evidence>
<evidence type="ECO:0000256" key="5">
    <source>
        <dbReference type="ARBA" id="ARBA00023242"/>
    </source>
</evidence>
<feature type="compositionally biased region" description="Basic and acidic residues" evidence="6">
    <location>
        <begin position="565"/>
        <end position="580"/>
    </location>
</feature>
<accession>A0ABN8LQ18</accession>
<keyword evidence="4" id="KW-0963">Cytoplasm</keyword>
<comment type="subcellular location">
    <subcellularLocation>
        <location evidence="2">Cytoplasm</location>
    </subcellularLocation>
    <subcellularLocation>
        <location evidence="1">Nucleus</location>
    </subcellularLocation>
</comment>
<dbReference type="Pfam" id="PF24566">
    <property type="entry name" value="HEAT_Ints3_C"/>
    <property type="match status" value="1"/>
</dbReference>
<feature type="compositionally biased region" description="Acidic residues" evidence="6">
    <location>
        <begin position="581"/>
        <end position="591"/>
    </location>
</feature>
<evidence type="ECO:0000259" key="7">
    <source>
        <dbReference type="Pfam" id="PF10189"/>
    </source>
</evidence>
<evidence type="ECO:0008006" key="11">
    <source>
        <dbReference type="Google" id="ProtNLM"/>
    </source>
</evidence>
<feature type="compositionally biased region" description="Acidic residues" evidence="6">
    <location>
        <begin position="530"/>
        <end position="554"/>
    </location>
</feature>
<dbReference type="InterPro" id="IPR056518">
    <property type="entry name" value="HEAT_Ints3_C"/>
</dbReference>
<evidence type="ECO:0000256" key="4">
    <source>
        <dbReference type="ARBA" id="ARBA00022490"/>
    </source>
</evidence>